<dbReference type="FunFam" id="3.30.420.10:FF:000032">
    <property type="entry name" value="Retrovirus-related Pol polyprotein from transposon 297-like Protein"/>
    <property type="match status" value="1"/>
</dbReference>
<gene>
    <name evidence="2" type="ORF">M514_11034</name>
</gene>
<organism evidence="2">
    <name type="scientific">Trichuris suis</name>
    <name type="common">pig whipworm</name>
    <dbReference type="NCBI Taxonomy" id="68888"/>
    <lineage>
        <taxon>Eukaryota</taxon>
        <taxon>Metazoa</taxon>
        <taxon>Ecdysozoa</taxon>
        <taxon>Nematoda</taxon>
        <taxon>Enoplea</taxon>
        <taxon>Dorylaimia</taxon>
        <taxon>Trichinellida</taxon>
        <taxon>Trichuridae</taxon>
        <taxon>Trichuris</taxon>
    </lineage>
</organism>
<sequence>MLPSTRFAHVHTDIIGPLPPAHGYAYLLTCIDRFSRWPEAIPLRDVSADTVASALINGWISRFGAPQTITTDQGRQFESELFNKLTQFCGTQRIRTTAYNPKANGMVERMHRQLKAAIMCHRKSDWLQVLPWVLLGMRATVRQDLQASVAELVYGTTLRLPGQLIAEQDNMHEPIPFLHHLRHVIAKARPVTPDHHAKVQVFIPKDLSRCSHVFVRHDAIRRPLTPPYDGPHAVLDRQDKFYTIRINDTQKTVSIDRLKPAFIEHDIGSPTSPQNQMVTLFGRQITLPIRYRS</sequence>
<dbReference type="EMBL" id="KL367622">
    <property type="protein sequence ID" value="KFD61459.1"/>
    <property type="molecule type" value="Genomic_DNA"/>
</dbReference>
<dbReference type="AlphaFoldDB" id="A0A085MW63"/>
<dbReference type="PANTHER" id="PTHR38681">
    <property type="entry name" value="RETROVIRUS-RELATED POL POLYPROTEIN FROM TRANSPOSON 412-LIKE PROTEIN-RELATED"/>
    <property type="match status" value="1"/>
</dbReference>
<accession>A0A085MW63</accession>
<dbReference type="InterPro" id="IPR036397">
    <property type="entry name" value="RNaseH_sf"/>
</dbReference>
<dbReference type="InterPro" id="IPR012337">
    <property type="entry name" value="RNaseH-like_sf"/>
</dbReference>
<dbReference type="PANTHER" id="PTHR38681:SF1">
    <property type="entry name" value="RETROVIRUS-RELATED POL POLYPROTEIN FROM TRANSPOSON 412-LIKE PROTEIN"/>
    <property type="match status" value="1"/>
</dbReference>
<dbReference type="InterPro" id="IPR001584">
    <property type="entry name" value="Integrase_cat-core"/>
</dbReference>
<evidence type="ECO:0000259" key="1">
    <source>
        <dbReference type="PROSITE" id="PS50994"/>
    </source>
</evidence>
<dbReference type="PROSITE" id="PS50994">
    <property type="entry name" value="INTEGRASE"/>
    <property type="match status" value="1"/>
</dbReference>
<dbReference type="Gene3D" id="3.30.420.10">
    <property type="entry name" value="Ribonuclease H-like superfamily/Ribonuclease H"/>
    <property type="match status" value="1"/>
</dbReference>
<protein>
    <recommendedName>
        <fullName evidence="1">Integrase catalytic domain-containing protein</fullName>
    </recommendedName>
</protein>
<feature type="domain" description="Integrase catalytic" evidence="1">
    <location>
        <begin position="1"/>
        <end position="169"/>
    </location>
</feature>
<dbReference type="Pfam" id="PF00665">
    <property type="entry name" value="rve"/>
    <property type="match status" value="1"/>
</dbReference>
<dbReference type="SUPFAM" id="SSF53098">
    <property type="entry name" value="Ribonuclease H-like"/>
    <property type="match status" value="1"/>
</dbReference>
<proteinExistence type="predicted"/>
<dbReference type="GO" id="GO:0003676">
    <property type="term" value="F:nucleic acid binding"/>
    <property type="evidence" value="ECO:0007669"/>
    <property type="project" value="InterPro"/>
</dbReference>
<reference evidence="2" key="1">
    <citation type="journal article" date="2014" name="Nat. Genet.">
        <title>Genome and transcriptome of the porcine whipworm Trichuris suis.</title>
        <authorList>
            <person name="Jex A.R."/>
            <person name="Nejsum P."/>
            <person name="Schwarz E.M."/>
            <person name="Hu L."/>
            <person name="Young N.D."/>
            <person name="Hall R.S."/>
            <person name="Korhonen P.K."/>
            <person name="Liao S."/>
            <person name="Thamsborg S."/>
            <person name="Xia J."/>
            <person name="Xu P."/>
            <person name="Wang S."/>
            <person name="Scheerlinck J.P."/>
            <person name="Hofmann A."/>
            <person name="Sternberg P.W."/>
            <person name="Wang J."/>
            <person name="Gasser R.B."/>
        </authorList>
    </citation>
    <scope>NUCLEOTIDE SEQUENCE [LARGE SCALE GENOMIC DNA]</scope>
    <source>
        <strain evidence="2">DCEP-RM93F</strain>
    </source>
</reference>
<dbReference type="GO" id="GO:0015074">
    <property type="term" value="P:DNA integration"/>
    <property type="evidence" value="ECO:0007669"/>
    <property type="project" value="InterPro"/>
</dbReference>
<name>A0A085MW63_9BILA</name>
<evidence type="ECO:0000313" key="2">
    <source>
        <dbReference type="EMBL" id="KFD61459.1"/>
    </source>
</evidence>
<dbReference type="Proteomes" id="UP000030758">
    <property type="component" value="Unassembled WGS sequence"/>
</dbReference>